<evidence type="ECO:0000313" key="6">
    <source>
        <dbReference type="Proteomes" id="UP000005408"/>
    </source>
</evidence>
<reference evidence="5" key="1">
    <citation type="submission" date="2022-08" db="UniProtKB">
        <authorList>
            <consortium name="EnsemblMetazoa"/>
        </authorList>
    </citation>
    <scope>IDENTIFICATION</scope>
    <source>
        <strain evidence="5">05x7-T-G4-1.051#20</strain>
    </source>
</reference>
<dbReference type="SUPFAM" id="SSF51735">
    <property type="entry name" value="NAD(P)-binding Rossmann-fold domains"/>
    <property type="match status" value="1"/>
</dbReference>
<accession>A0A8W8KH36</accession>
<keyword evidence="2 3" id="KW-0560">Oxidoreductase</keyword>
<dbReference type="EnsemblMetazoa" id="G23863.6">
    <property type="protein sequence ID" value="G23863.6:cds"/>
    <property type="gene ID" value="G23863"/>
</dbReference>
<evidence type="ECO:0000256" key="1">
    <source>
        <dbReference type="ARBA" id="ARBA00009219"/>
    </source>
</evidence>
<name>A0A8W8KH36_MAGGI</name>
<keyword evidence="3" id="KW-1133">Transmembrane helix</keyword>
<dbReference type="AlphaFoldDB" id="A0A8W8KH36"/>
<dbReference type="GO" id="GO:0016616">
    <property type="term" value="F:oxidoreductase activity, acting on the CH-OH group of donors, NAD or NADP as acceptor"/>
    <property type="evidence" value="ECO:0007669"/>
    <property type="project" value="InterPro"/>
</dbReference>
<comment type="similarity">
    <text evidence="1 3">Belongs to the 3-beta-HSD family.</text>
</comment>
<evidence type="ECO:0000313" key="5">
    <source>
        <dbReference type="EnsemblMetazoa" id="G23863.6:cds"/>
    </source>
</evidence>
<dbReference type="InterPro" id="IPR050177">
    <property type="entry name" value="Lipid_A_modif_metabolic_enz"/>
</dbReference>
<keyword evidence="3" id="KW-0812">Transmembrane</keyword>
<dbReference type="InterPro" id="IPR036291">
    <property type="entry name" value="NAD(P)-bd_dom_sf"/>
</dbReference>
<keyword evidence="6" id="KW-1185">Reference proteome</keyword>
<dbReference type="Pfam" id="PF01073">
    <property type="entry name" value="3Beta_HSD"/>
    <property type="match status" value="1"/>
</dbReference>
<dbReference type="Proteomes" id="UP000005408">
    <property type="component" value="Unassembled WGS sequence"/>
</dbReference>
<sequence length="356" mass="39719">MCTVAVTGGAGFLGQHVIQHLQLSAPWVTEIRVFDLIPFSRSLDYTPRLDVITYTGNLGDTESLRKAFHNASAVLHLASAIDARFQPDKKLLQEVNVKGTANVIAACVEEGVPILIYCSSIGTVQGYFNCQGGSETELKDVRPLLFRDYGGTKRVAEQQVLKADQTPLANGKKLRTVSLLPPTMYGEGDKLIAMMLQYAEDNNGSFIRMGNGENLEAYAYAGNVAWGFVCCLKTMYNNPSFGNERMFIMDDTPPQSIQALSRPYLESRGFQMTSYYVPLSIVFCICFLVETVCLLISPFKRFSFPLSLSGIIFSTRKFYVRYDKAKTLIGYVPPFSVEGARERSLPYYNNVKLRKN</sequence>
<dbReference type="EnsemblMetazoa" id="G23863.5">
    <property type="protein sequence ID" value="G23863.5:cds"/>
    <property type="gene ID" value="G23863"/>
</dbReference>
<proteinExistence type="inferred from homology"/>
<dbReference type="OrthoDB" id="10262413at2759"/>
<evidence type="ECO:0000256" key="2">
    <source>
        <dbReference type="ARBA" id="ARBA00023002"/>
    </source>
</evidence>
<evidence type="ECO:0000256" key="3">
    <source>
        <dbReference type="RuleBase" id="RU004475"/>
    </source>
</evidence>
<dbReference type="GO" id="GO:0006694">
    <property type="term" value="P:steroid biosynthetic process"/>
    <property type="evidence" value="ECO:0007669"/>
    <property type="project" value="InterPro"/>
</dbReference>
<dbReference type="PANTHER" id="PTHR43245">
    <property type="entry name" value="BIFUNCTIONAL POLYMYXIN RESISTANCE PROTEIN ARNA"/>
    <property type="match status" value="1"/>
</dbReference>
<dbReference type="PANTHER" id="PTHR43245:SF51">
    <property type="entry name" value="SHORT CHAIN DEHYDROGENASE_REDUCTASE FAMILY 42E, MEMBER 2"/>
    <property type="match status" value="1"/>
</dbReference>
<organism evidence="5 6">
    <name type="scientific">Magallana gigas</name>
    <name type="common">Pacific oyster</name>
    <name type="synonym">Crassostrea gigas</name>
    <dbReference type="NCBI Taxonomy" id="29159"/>
    <lineage>
        <taxon>Eukaryota</taxon>
        <taxon>Metazoa</taxon>
        <taxon>Spiralia</taxon>
        <taxon>Lophotrochozoa</taxon>
        <taxon>Mollusca</taxon>
        <taxon>Bivalvia</taxon>
        <taxon>Autobranchia</taxon>
        <taxon>Pteriomorphia</taxon>
        <taxon>Ostreida</taxon>
        <taxon>Ostreoidea</taxon>
        <taxon>Ostreidae</taxon>
        <taxon>Magallana</taxon>
    </lineage>
</organism>
<dbReference type="FunFam" id="3.40.50.720:FF:000495">
    <property type="entry name" value="3 hydroxysteroid dehydrogenase, putative"/>
    <property type="match status" value="1"/>
</dbReference>
<dbReference type="OMA" id="NTTMCLR"/>
<evidence type="ECO:0000259" key="4">
    <source>
        <dbReference type="Pfam" id="PF01073"/>
    </source>
</evidence>
<protein>
    <recommendedName>
        <fullName evidence="4">3-beta hydroxysteroid dehydrogenase/isomerase domain-containing protein</fullName>
    </recommendedName>
</protein>
<dbReference type="Gene3D" id="3.40.50.720">
    <property type="entry name" value="NAD(P)-binding Rossmann-like Domain"/>
    <property type="match status" value="1"/>
</dbReference>
<feature type="transmembrane region" description="Helical" evidence="3">
    <location>
        <begin position="275"/>
        <end position="296"/>
    </location>
</feature>
<keyword evidence="3" id="KW-0472">Membrane</keyword>
<dbReference type="InterPro" id="IPR002225">
    <property type="entry name" value="3Beta_OHSteriod_DH/Estase"/>
</dbReference>
<feature type="domain" description="3-beta hydroxysteroid dehydrogenase/isomerase" evidence="4">
    <location>
        <begin position="5"/>
        <end position="274"/>
    </location>
</feature>